<reference evidence="1" key="1">
    <citation type="submission" date="2007-07" db="EMBL/GenBank/DDBJ databases">
        <title>PCAP assembly of the Caenorhabditis remanei genome.</title>
        <authorList>
            <consortium name="The Caenorhabditis remanei Sequencing Consortium"/>
            <person name="Wilson R.K."/>
        </authorList>
    </citation>
    <scope>NUCLEOTIDE SEQUENCE [LARGE SCALE GENOMIC DNA]</scope>
    <source>
        <strain evidence="1">PB4641</strain>
    </source>
</reference>
<dbReference type="RefSeq" id="XP_003113917.2">
    <property type="nucleotide sequence ID" value="XM_003113869.2"/>
</dbReference>
<evidence type="ECO:0000313" key="1">
    <source>
        <dbReference type="EMBL" id="EFP07829.1"/>
    </source>
</evidence>
<dbReference type="AlphaFoldDB" id="E3LQM9"/>
<accession>E3LQM9</accession>
<name>E3LQM9_CAERE</name>
<protein>
    <submittedName>
        <fullName evidence="1">Uncharacterized protein</fullName>
    </submittedName>
</protein>
<sequence>MAESSRPLTYPVLRNLISHLKFPKRKEVARRVSSIRSVEKSIPYNLKSVQITEDYAANCFTLWIDGMVIRFDRTERQNGLVRIVTVQKSTIDLPETAINRCLDYYLNRPDLHIKQFTINRAAWPLKQFFPSDISSMKIIVGRGTERSLKQFKDVRFKRVIVDNSFNDSSIFALPMVHNTANLSIRSVEMQNDELLNMPLNSFATVHSNFILNATFTDFCLKLLKLENPEIGTSFTGHSFVKNFNLKRLITVFQGRSDTKKSMWNGRKSTTIDMGDDKELVITYNLTGTVFEPKHHVTATILKKGSSVDRIPGIVQNLVNVFNGIRLT</sequence>
<dbReference type="FunCoup" id="E3LQM9">
    <property type="interactions" value="1103"/>
</dbReference>
<dbReference type="Proteomes" id="UP000008281">
    <property type="component" value="Unassembled WGS sequence"/>
</dbReference>
<dbReference type="OMA" id="MWNGRKS"/>
<dbReference type="PANTHER" id="PTHR31379:SF4">
    <property type="entry name" value="F-BOX C PROTEIN-RELATED"/>
    <property type="match status" value="1"/>
</dbReference>
<gene>
    <name evidence="1" type="ORF">CRE_26186</name>
</gene>
<proteinExistence type="predicted"/>
<organism evidence="2">
    <name type="scientific">Caenorhabditis remanei</name>
    <name type="common">Caenorhabditis vulgaris</name>
    <dbReference type="NCBI Taxonomy" id="31234"/>
    <lineage>
        <taxon>Eukaryota</taxon>
        <taxon>Metazoa</taxon>
        <taxon>Ecdysozoa</taxon>
        <taxon>Nematoda</taxon>
        <taxon>Chromadorea</taxon>
        <taxon>Rhabditida</taxon>
        <taxon>Rhabditina</taxon>
        <taxon>Rhabditomorpha</taxon>
        <taxon>Rhabditoidea</taxon>
        <taxon>Rhabditidae</taxon>
        <taxon>Peloderinae</taxon>
        <taxon>Caenorhabditis</taxon>
    </lineage>
</organism>
<dbReference type="OrthoDB" id="5800552at2759"/>
<keyword evidence="2" id="KW-1185">Reference proteome</keyword>
<evidence type="ECO:0000313" key="2">
    <source>
        <dbReference type="Proteomes" id="UP000008281"/>
    </source>
</evidence>
<dbReference type="eggNOG" id="ENOG502TFZN">
    <property type="taxonomic scope" value="Eukaryota"/>
</dbReference>
<dbReference type="PANTHER" id="PTHR31379">
    <property type="entry name" value="F-BOX C PROTEIN-RELATED-RELATED"/>
    <property type="match status" value="1"/>
</dbReference>
<dbReference type="HOGENOM" id="CLU_734108_0_0_1"/>
<dbReference type="KEGG" id="crq:GCK72_006405"/>
<dbReference type="EMBL" id="DS268413">
    <property type="protein sequence ID" value="EFP07829.1"/>
    <property type="molecule type" value="Genomic_DNA"/>
</dbReference>
<dbReference type="GeneID" id="9815911"/>
<dbReference type="InterPro" id="IPR021942">
    <property type="entry name" value="DUF3557"/>
</dbReference>
<dbReference type="CTD" id="9815911"/>